<keyword evidence="1" id="KW-0175">Coiled coil</keyword>
<feature type="region of interest" description="Disordered" evidence="2">
    <location>
        <begin position="119"/>
        <end position="198"/>
    </location>
</feature>
<evidence type="ECO:0000313" key="4">
    <source>
        <dbReference type="EMBL" id="GDY54271.1"/>
    </source>
</evidence>
<feature type="compositionally biased region" description="Basic residues" evidence="2">
    <location>
        <begin position="165"/>
        <end position="181"/>
    </location>
</feature>
<keyword evidence="3" id="KW-0812">Transmembrane</keyword>
<dbReference type="InterPro" id="IPR007511">
    <property type="entry name" value="DUF501"/>
</dbReference>
<organism evidence="4 5">
    <name type="scientific">Streptomyces violaceusniger</name>
    <dbReference type="NCBI Taxonomy" id="68280"/>
    <lineage>
        <taxon>Bacteria</taxon>
        <taxon>Bacillati</taxon>
        <taxon>Actinomycetota</taxon>
        <taxon>Actinomycetes</taxon>
        <taxon>Kitasatosporales</taxon>
        <taxon>Streptomycetaceae</taxon>
        <taxon>Streptomyces</taxon>
        <taxon>Streptomyces violaceusniger group</taxon>
    </lineage>
</organism>
<keyword evidence="5" id="KW-1185">Reference proteome</keyword>
<accession>A0A4D4KY50</accession>
<dbReference type="Pfam" id="PF04417">
    <property type="entry name" value="DUF501"/>
    <property type="match status" value="1"/>
</dbReference>
<keyword evidence="3" id="KW-0472">Membrane</keyword>
<evidence type="ECO:0000313" key="5">
    <source>
        <dbReference type="Proteomes" id="UP000301309"/>
    </source>
</evidence>
<dbReference type="Proteomes" id="UP000301309">
    <property type="component" value="Unassembled WGS sequence"/>
</dbReference>
<dbReference type="AlphaFoldDB" id="A0A4D4KY50"/>
<evidence type="ECO:0008006" key="6">
    <source>
        <dbReference type="Google" id="ProtNLM"/>
    </source>
</evidence>
<protein>
    <recommendedName>
        <fullName evidence="6">DUF501 domain-containing protein</fullName>
    </recommendedName>
</protein>
<feature type="compositionally biased region" description="Low complexity" evidence="2">
    <location>
        <begin position="119"/>
        <end position="148"/>
    </location>
</feature>
<dbReference type="Pfam" id="PF04977">
    <property type="entry name" value="DivIC"/>
    <property type="match status" value="1"/>
</dbReference>
<comment type="caution">
    <text evidence="4">The sequence shown here is derived from an EMBL/GenBank/DDBJ whole genome shotgun (WGS) entry which is preliminary data.</text>
</comment>
<dbReference type="InterPro" id="IPR007060">
    <property type="entry name" value="FtsL/DivIC"/>
</dbReference>
<feature type="transmembrane region" description="Helical" evidence="3">
    <location>
        <begin position="37"/>
        <end position="57"/>
    </location>
</feature>
<keyword evidence="3" id="KW-1133">Transmembrane helix</keyword>
<feature type="coiled-coil region" evidence="1">
    <location>
        <begin position="69"/>
        <end position="96"/>
    </location>
</feature>
<evidence type="ECO:0000256" key="3">
    <source>
        <dbReference type="SAM" id="Phobius"/>
    </source>
</evidence>
<name>A0A4D4KY50_STRVO</name>
<evidence type="ECO:0000256" key="2">
    <source>
        <dbReference type="SAM" id="MobiDB-lite"/>
    </source>
</evidence>
<proteinExistence type="predicted"/>
<evidence type="ECO:0000256" key="1">
    <source>
        <dbReference type="SAM" id="Coils"/>
    </source>
</evidence>
<sequence length="366" mass="40516">MPADRERFSTATRLKALGEHAAARVYRVRTKRRRGRLTGRAALLALVVCSLVVALAYPMRQYISQRSDIVKQRQEAQRAREDVKKLRERKARLRDPAYTEQQARERLHFLMPGRPATAWWTAPASPSTPPTRARPAAPGTPTSGTPWTRRTRRGRAARAAEAPRSGRRPHPAFEPKRRRRAFPLMDTPPPQTEPTAPTDADIHAVREQLNRVPRGLRAIAHRCPCGNPDVVETAPRLEDGTPFPTLYYLTCPRAASAIGTLEAEGVMKEMTARLGTDPELAAAYRAAHEDYIARRDAIEVLRGFPSAGGMPDRVKCLHVLVAHSLAAGPGVNPLGDEAIAMLPEWWRKGPCVSPCGTDDPSREESA</sequence>
<dbReference type="EMBL" id="BJHW01000001">
    <property type="protein sequence ID" value="GDY54271.1"/>
    <property type="molecule type" value="Genomic_DNA"/>
</dbReference>
<dbReference type="PANTHER" id="PTHR37163">
    <property type="entry name" value="CONSERVED PROTEIN"/>
    <property type="match status" value="1"/>
</dbReference>
<reference evidence="4 5" key="1">
    <citation type="journal article" date="2020" name="Int. J. Syst. Evol. Microbiol.">
        <title>Reclassification of Streptomyces castelarensis and Streptomyces sporoclivatus as later heterotypic synonyms of Streptomyces antimycoticus.</title>
        <authorList>
            <person name="Komaki H."/>
            <person name="Tamura T."/>
        </authorList>
    </citation>
    <scope>NUCLEOTIDE SEQUENCE [LARGE SCALE GENOMIC DNA]</scope>
    <source>
        <strain evidence="4 5">NBRC 13459</strain>
    </source>
</reference>
<gene>
    <name evidence="4" type="ORF">SVIO_048940</name>
</gene>
<dbReference type="PANTHER" id="PTHR37163:SF1">
    <property type="entry name" value="DUF501 DOMAIN-CONTAINING PROTEIN"/>
    <property type="match status" value="1"/>
</dbReference>